<protein>
    <recommendedName>
        <fullName evidence="1">HTH cro/C1-type domain-containing protein</fullName>
    </recommendedName>
</protein>
<evidence type="ECO:0000313" key="3">
    <source>
        <dbReference type="Proteomes" id="UP000063699"/>
    </source>
</evidence>
<dbReference type="RefSeq" id="WP_054289808.1">
    <property type="nucleotide sequence ID" value="NZ_CP012752.1"/>
</dbReference>
<dbReference type="InterPro" id="IPR010982">
    <property type="entry name" value="Lambda_DNA-bd_dom_sf"/>
</dbReference>
<dbReference type="Pfam" id="PF13560">
    <property type="entry name" value="HTH_31"/>
    <property type="match status" value="1"/>
</dbReference>
<reference evidence="2 3" key="1">
    <citation type="submission" date="2015-07" db="EMBL/GenBank/DDBJ databases">
        <title>Genome sequencing of Kibdelosporangium phytohabitans.</title>
        <authorList>
            <person name="Qin S."/>
            <person name="Xing K."/>
        </authorList>
    </citation>
    <scope>NUCLEOTIDE SEQUENCE [LARGE SCALE GENOMIC DNA]</scope>
    <source>
        <strain evidence="2 3">KLBMP1111</strain>
    </source>
</reference>
<keyword evidence="3" id="KW-1185">Reference proteome</keyword>
<dbReference type="CDD" id="cd00093">
    <property type="entry name" value="HTH_XRE"/>
    <property type="match status" value="1"/>
</dbReference>
<feature type="domain" description="HTH cro/C1-type" evidence="1">
    <location>
        <begin position="18"/>
        <end position="71"/>
    </location>
</feature>
<dbReference type="Proteomes" id="UP000063699">
    <property type="component" value="Chromosome"/>
</dbReference>
<dbReference type="InterPro" id="IPR001387">
    <property type="entry name" value="Cro/C1-type_HTH"/>
</dbReference>
<proteinExistence type="predicted"/>
<name>A0A0N9HSF1_9PSEU</name>
<dbReference type="EMBL" id="CP012752">
    <property type="protein sequence ID" value="ALG07898.1"/>
    <property type="molecule type" value="Genomic_DNA"/>
</dbReference>
<evidence type="ECO:0000259" key="1">
    <source>
        <dbReference type="PROSITE" id="PS50943"/>
    </source>
</evidence>
<dbReference type="InterPro" id="IPR043917">
    <property type="entry name" value="DUF5753"/>
</dbReference>
<evidence type="ECO:0000313" key="2">
    <source>
        <dbReference type="EMBL" id="ALG07898.1"/>
    </source>
</evidence>
<organism evidence="2 3">
    <name type="scientific">Kibdelosporangium phytohabitans</name>
    <dbReference type="NCBI Taxonomy" id="860235"/>
    <lineage>
        <taxon>Bacteria</taxon>
        <taxon>Bacillati</taxon>
        <taxon>Actinomycetota</taxon>
        <taxon>Actinomycetes</taxon>
        <taxon>Pseudonocardiales</taxon>
        <taxon>Pseudonocardiaceae</taxon>
        <taxon>Kibdelosporangium</taxon>
    </lineage>
</organism>
<dbReference type="Pfam" id="PF19054">
    <property type="entry name" value="DUF5753"/>
    <property type="match status" value="1"/>
</dbReference>
<gene>
    <name evidence="2" type="ORF">AOZ06_14110</name>
</gene>
<dbReference type="KEGG" id="kphy:AOZ06_14110"/>
<dbReference type="GO" id="GO:0003677">
    <property type="term" value="F:DNA binding"/>
    <property type="evidence" value="ECO:0007669"/>
    <property type="project" value="InterPro"/>
</dbReference>
<dbReference type="AlphaFoldDB" id="A0A0N9HSF1"/>
<accession>A0A0N9HSF1</accession>
<dbReference type="STRING" id="860235.AOZ06_14110"/>
<sequence length="289" mass="32712">MQVTFGPQVARRVLRYELERLCAQAGKTHSEVGERLGTSRVAFTHMITGRNLPSKPALEILMGYFGNPDHIPRMLDLLAVAKLKPDQQSSLHHEIETSSSMNDFELAVGLEAVATGIEVFEPFAINGLLQTEAYARELISYHASITHGVDIQRSMALRMRRQNVVTRDESPAELWCVAEEQVLRRPVGGPAVMVEQLDHLLEVTRRPNINFQVIPCDIGIHPALKGAFVLLTFEDDWRVAYQETRRSAYYYDSPADVEDYGKIMNHLRHLALNPRKSRVLISKIRKETA</sequence>
<dbReference type="SUPFAM" id="SSF47413">
    <property type="entry name" value="lambda repressor-like DNA-binding domains"/>
    <property type="match status" value="1"/>
</dbReference>
<dbReference type="PROSITE" id="PS50943">
    <property type="entry name" value="HTH_CROC1"/>
    <property type="match status" value="1"/>
</dbReference>